<keyword evidence="2" id="KW-1185">Reference proteome</keyword>
<evidence type="ECO:0000313" key="1">
    <source>
        <dbReference type="EMBL" id="CAH3153241.1"/>
    </source>
</evidence>
<evidence type="ECO:0000313" key="2">
    <source>
        <dbReference type="Proteomes" id="UP001159405"/>
    </source>
</evidence>
<reference evidence="1 2" key="1">
    <citation type="submission" date="2022-05" db="EMBL/GenBank/DDBJ databases">
        <authorList>
            <consortium name="Genoscope - CEA"/>
            <person name="William W."/>
        </authorList>
    </citation>
    <scope>NUCLEOTIDE SEQUENCE [LARGE SCALE GENOMIC DNA]</scope>
</reference>
<dbReference type="Proteomes" id="UP001159405">
    <property type="component" value="Unassembled WGS sequence"/>
</dbReference>
<sequence>DEFLTPQQVQSFFSRMAAKIRNRQEEVLEEDTTATEDQAAFSSTRADILENCQLTHPIVYDSFNLCALYACTGFKKLSVNMLRLICEYFDLDVCNIPRSRKAPYIELISSLVLTCTCAPSQN</sequence>
<gene>
    <name evidence="1" type="ORF">PLOB_00049475</name>
</gene>
<accession>A0ABN8PYW1</accession>
<comment type="caution">
    <text evidence="1">The sequence shown here is derived from an EMBL/GenBank/DDBJ whole genome shotgun (WGS) entry which is preliminary data.</text>
</comment>
<proteinExistence type="predicted"/>
<dbReference type="EMBL" id="CALNXK010000096">
    <property type="protein sequence ID" value="CAH3153241.1"/>
    <property type="molecule type" value="Genomic_DNA"/>
</dbReference>
<feature type="non-terminal residue" evidence="1">
    <location>
        <position position="1"/>
    </location>
</feature>
<protein>
    <submittedName>
        <fullName evidence="1">Uncharacterized protein</fullName>
    </submittedName>
</protein>
<organism evidence="1 2">
    <name type="scientific">Porites lobata</name>
    <dbReference type="NCBI Taxonomy" id="104759"/>
    <lineage>
        <taxon>Eukaryota</taxon>
        <taxon>Metazoa</taxon>
        <taxon>Cnidaria</taxon>
        <taxon>Anthozoa</taxon>
        <taxon>Hexacorallia</taxon>
        <taxon>Scleractinia</taxon>
        <taxon>Fungiina</taxon>
        <taxon>Poritidae</taxon>
        <taxon>Porites</taxon>
    </lineage>
</organism>
<name>A0ABN8PYW1_9CNID</name>